<dbReference type="EMBL" id="CP027116">
    <property type="protein sequence ID" value="AVM24895.1"/>
    <property type="molecule type" value="Genomic_DNA"/>
</dbReference>
<dbReference type="AlphaFoldDB" id="A0AAD0HPB2"/>
<organism evidence="1 2">
    <name type="scientific">Bacillus pumilus</name>
    <name type="common">Bacillus mesentericus</name>
    <dbReference type="NCBI Taxonomy" id="1408"/>
    <lineage>
        <taxon>Bacteria</taxon>
        <taxon>Bacillati</taxon>
        <taxon>Bacillota</taxon>
        <taxon>Bacilli</taxon>
        <taxon>Bacillales</taxon>
        <taxon>Bacillaceae</taxon>
        <taxon>Bacillus</taxon>
    </lineage>
</organism>
<dbReference type="RefSeq" id="WP_117731235.1">
    <property type="nucleotide sequence ID" value="NZ_CP027116.1"/>
</dbReference>
<dbReference type="Proteomes" id="UP000264960">
    <property type="component" value="Chromosome"/>
</dbReference>
<proteinExistence type="predicted"/>
<dbReference type="InterPro" id="IPR008767">
    <property type="entry name" value="Phage_SPP1_head-tail_adaptor"/>
</dbReference>
<gene>
    <name evidence="1" type="ORF">C5695_13970</name>
</gene>
<protein>
    <submittedName>
        <fullName evidence="1">Phage head-tail adapter protein</fullName>
    </submittedName>
</protein>
<dbReference type="NCBIfam" id="TIGR01563">
    <property type="entry name" value="gp16_SPP1"/>
    <property type="match status" value="1"/>
</dbReference>
<sequence>MFSEVIELITTSSPEEDELGQLIEVEKRRQVFCERKSVPQNEFFQAGISGKKAAHVFEMHKFDYQEELKVSYKNKVYHIYRTYEKPDEKIELYCEVRAG</sequence>
<accession>A0AAD0HPB2</accession>
<evidence type="ECO:0000313" key="2">
    <source>
        <dbReference type="Proteomes" id="UP000264960"/>
    </source>
</evidence>
<name>A0AAD0HPB2_BACPU</name>
<evidence type="ECO:0000313" key="1">
    <source>
        <dbReference type="EMBL" id="AVM24895.1"/>
    </source>
</evidence>
<reference evidence="1 2" key="1">
    <citation type="submission" date="2018-02" db="EMBL/GenBank/DDBJ databases">
        <title>The complete genome of two Bacillus pumilus strains from Cuatro Cienegas, Coahuila, Mexico.</title>
        <authorList>
            <person name="Zarza E."/>
            <person name="Alcaraz L.D."/>
            <person name="Aguilar-Salinas B."/>
            <person name="Islas A."/>
            <person name="Olmedo-Alvarez G."/>
        </authorList>
    </citation>
    <scope>NUCLEOTIDE SEQUENCE [LARGE SCALE GENOMIC DNA]</scope>
    <source>
        <strain evidence="1 2">145</strain>
    </source>
</reference>